<dbReference type="STRING" id="1798507.A3A34_02925"/>
<name>A0A1F6EIX7_9BACT</name>
<sequence length="419" mass="47624">MFEINHNNQLKQTSNGVKKKILIFSLAYYPTFVGGAEVAIKEITDRINDIEFHMITLRFDSTKPKEELIGNVMVHRMGFGKKGTSAEETYNPVFYISKILFVVLAAWKARALHRALDFDGAWAMMSYMLFPLVLLRLAGIRIPYALTLQEGDPFDHTFKRWYIGPLAPLLKIGFRNATVVQSISTFLSQWAPLFDFKGPLEVISNAVNVRHFSRPVPYTELEQVKKVIGKRDGEVWLVHTGRLAHKNALDDVIRSLTFLPEYVHVFLLGDGREQLALAQLARELHTSERVHFHPYVPIENISPYLKACDIFVRPSRSEGMGNSFIEAMAAGIPVVATQEGGIADFLFDEKRNPDKSTTGWAVDKNSSEQIANAVKDILARPGQVKKVTEIAKQMVEKKYDWNIIARDMRERVFNRVLDT</sequence>
<dbReference type="Pfam" id="PF00534">
    <property type="entry name" value="Glycos_transf_1"/>
    <property type="match status" value="1"/>
</dbReference>
<dbReference type="PANTHER" id="PTHR45947:SF3">
    <property type="entry name" value="SULFOQUINOVOSYL TRANSFERASE SQD2"/>
    <property type="match status" value="1"/>
</dbReference>
<evidence type="ECO:0000259" key="2">
    <source>
        <dbReference type="Pfam" id="PF00534"/>
    </source>
</evidence>
<proteinExistence type="predicted"/>
<feature type="transmembrane region" description="Helical" evidence="1">
    <location>
        <begin position="21"/>
        <end position="40"/>
    </location>
</feature>
<dbReference type="InterPro" id="IPR001296">
    <property type="entry name" value="Glyco_trans_1"/>
</dbReference>
<protein>
    <recommendedName>
        <fullName evidence="2">Glycosyl transferase family 1 domain-containing protein</fullName>
    </recommendedName>
</protein>
<evidence type="ECO:0000313" key="3">
    <source>
        <dbReference type="EMBL" id="OGG73603.1"/>
    </source>
</evidence>
<dbReference type="Gene3D" id="3.40.50.2000">
    <property type="entry name" value="Glycogen Phosphorylase B"/>
    <property type="match status" value="2"/>
</dbReference>
<dbReference type="AlphaFoldDB" id="A0A1F6EIX7"/>
<keyword evidence="1" id="KW-0812">Transmembrane</keyword>
<evidence type="ECO:0000256" key="1">
    <source>
        <dbReference type="SAM" id="Phobius"/>
    </source>
</evidence>
<dbReference type="CDD" id="cd03801">
    <property type="entry name" value="GT4_PimA-like"/>
    <property type="match status" value="1"/>
</dbReference>
<gene>
    <name evidence="3" type="ORF">A3A34_02925</name>
</gene>
<organism evidence="3 4">
    <name type="scientific">Candidatus Kaiserbacteria bacterium RIFCSPLOWO2_01_FULL_50_24</name>
    <dbReference type="NCBI Taxonomy" id="1798507"/>
    <lineage>
        <taxon>Bacteria</taxon>
        <taxon>Candidatus Kaiseribacteriota</taxon>
    </lineage>
</organism>
<keyword evidence="1" id="KW-0472">Membrane</keyword>
<dbReference type="InterPro" id="IPR050194">
    <property type="entry name" value="Glycosyltransferase_grp1"/>
</dbReference>
<reference evidence="3 4" key="1">
    <citation type="journal article" date="2016" name="Nat. Commun.">
        <title>Thousands of microbial genomes shed light on interconnected biogeochemical processes in an aquifer system.</title>
        <authorList>
            <person name="Anantharaman K."/>
            <person name="Brown C.T."/>
            <person name="Hug L.A."/>
            <person name="Sharon I."/>
            <person name="Castelle C.J."/>
            <person name="Probst A.J."/>
            <person name="Thomas B.C."/>
            <person name="Singh A."/>
            <person name="Wilkins M.J."/>
            <person name="Karaoz U."/>
            <person name="Brodie E.L."/>
            <person name="Williams K.H."/>
            <person name="Hubbard S.S."/>
            <person name="Banfield J.F."/>
        </authorList>
    </citation>
    <scope>NUCLEOTIDE SEQUENCE [LARGE SCALE GENOMIC DNA]</scope>
</reference>
<keyword evidence="1" id="KW-1133">Transmembrane helix</keyword>
<evidence type="ECO:0000313" key="4">
    <source>
        <dbReference type="Proteomes" id="UP000178587"/>
    </source>
</evidence>
<feature type="domain" description="Glycosyl transferase family 1" evidence="2">
    <location>
        <begin position="224"/>
        <end position="393"/>
    </location>
</feature>
<dbReference type="SUPFAM" id="SSF53756">
    <property type="entry name" value="UDP-Glycosyltransferase/glycogen phosphorylase"/>
    <property type="match status" value="1"/>
</dbReference>
<comment type="caution">
    <text evidence="3">The sequence shown here is derived from an EMBL/GenBank/DDBJ whole genome shotgun (WGS) entry which is preliminary data.</text>
</comment>
<dbReference type="EMBL" id="MFLU01000016">
    <property type="protein sequence ID" value="OGG73603.1"/>
    <property type="molecule type" value="Genomic_DNA"/>
</dbReference>
<dbReference type="GO" id="GO:0016757">
    <property type="term" value="F:glycosyltransferase activity"/>
    <property type="evidence" value="ECO:0007669"/>
    <property type="project" value="InterPro"/>
</dbReference>
<dbReference type="Proteomes" id="UP000178587">
    <property type="component" value="Unassembled WGS sequence"/>
</dbReference>
<accession>A0A1F6EIX7</accession>
<dbReference type="PANTHER" id="PTHR45947">
    <property type="entry name" value="SULFOQUINOVOSYL TRANSFERASE SQD2"/>
    <property type="match status" value="1"/>
</dbReference>